<accession>A0A5C6FVE7</accession>
<dbReference type="OrthoDB" id="279295at2"/>
<name>A0A5C6FVE7_9PLAN</name>
<dbReference type="PROSITE" id="PS51257">
    <property type="entry name" value="PROKAR_LIPOPROTEIN"/>
    <property type="match status" value="1"/>
</dbReference>
<protein>
    <recommendedName>
        <fullName evidence="3">Lipoprotein</fullName>
    </recommendedName>
</protein>
<sequence>MTTKPDHHADAKAAHWAGLIRRMLIALVGVGLLSCSGCVALNIPSERHLDPHDDGGVFGGWNQPKRLGVPIDTPIPGDSAVVASEGSIAATGCGPAGHCGGIGHPFGGPGSFKDDCFGAPIGMHGDGDVPVEQPKVPWPKFHPVPTRPVFGGASY</sequence>
<gene>
    <name evidence="1" type="ORF">V7x_18570</name>
</gene>
<dbReference type="RefSeq" id="WP_146412959.1">
    <property type="nucleotide sequence ID" value="NZ_SJPZ01000001.1"/>
</dbReference>
<proteinExistence type="predicted"/>
<dbReference type="Proteomes" id="UP000316476">
    <property type="component" value="Unassembled WGS sequence"/>
</dbReference>
<dbReference type="EMBL" id="SJPZ01000001">
    <property type="protein sequence ID" value="TWU66294.1"/>
    <property type="molecule type" value="Genomic_DNA"/>
</dbReference>
<evidence type="ECO:0008006" key="3">
    <source>
        <dbReference type="Google" id="ProtNLM"/>
    </source>
</evidence>
<dbReference type="AlphaFoldDB" id="A0A5C6FVE7"/>
<evidence type="ECO:0000313" key="1">
    <source>
        <dbReference type="EMBL" id="TWU66294.1"/>
    </source>
</evidence>
<organism evidence="1 2">
    <name type="scientific">Crateriforma conspicua</name>
    <dbReference type="NCBI Taxonomy" id="2527996"/>
    <lineage>
        <taxon>Bacteria</taxon>
        <taxon>Pseudomonadati</taxon>
        <taxon>Planctomycetota</taxon>
        <taxon>Planctomycetia</taxon>
        <taxon>Planctomycetales</taxon>
        <taxon>Planctomycetaceae</taxon>
        <taxon>Crateriforma</taxon>
    </lineage>
</organism>
<evidence type="ECO:0000313" key="2">
    <source>
        <dbReference type="Proteomes" id="UP000316476"/>
    </source>
</evidence>
<comment type="caution">
    <text evidence="1">The sequence shown here is derived from an EMBL/GenBank/DDBJ whole genome shotgun (WGS) entry which is preliminary data.</text>
</comment>
<reference evidence="1 2" key="1">
    <citation type="submission" date="2019-02" db="EMBL/GenBank/DDBJ databases">
        <title>Deep-cultivation of Planctomycetes and their phenomic and genomic characterization uncovers novel biology.</title>
        <authorList>
            <person name="Wiegand S."/>
            <person name="Jogler M."/>
            <person name="Boedeker C."/>
            <person name="Pinto D."/>
            <person name="Vollmers J."/>
            <person name="Rivas-Marin E."/>
            <person name="Kohn T."/>
            <person name="Peeters S.H."/>
            <person name="Heuer A."/>
            <person name="Rast P."/>
            <person name="Oberbeckmann S."/>
            <person name="Bunk B."/>
            <person name="Jeske O."/>
            <person name="Meyerdierks A."/>
            <person name="Storesund J.E."/>
            <person name="Kallscheuer N."/>
            <person name="Luecker S."/>
            <person name="Lage O.M."/>
            <person name="Pohl T."/>
            <person name="Merkel B.J."/>
            <person name="Hornburger P."/>
            <person name="Mueller R.-W."/>
            <person name="Bruemmer F."/>
            <person name="Labrenz M."/>
            <person name="Spormann A.M."/>
            <person name="Op Den Camp H."/>
            <person name="Overmann J."/>
            <person name="Amann R."/>
            <person name="Jetten M.S.M."/>
            <person name="Mascher T."/>
            <person name="Medema M.H."/>
            <person name="Devos D.P."/>
            <person name="Kaster A.-K."/>
            <person name="Ovreas L."/>
            <person name="Rohde M."/>
            <person name="Galperin M.Y."/>
            <person name="Jogler C."/>
        </authorList>
    </citation>
    <scope>NUCLEOTIDE SEQUENCE [LARGE SCALE GENOMIC DNA]</scope>
    <source>
        <strain evidence="1 2">V7</strain>
    </source>
</reference>